<evidence type="ECO:0000313" key="3">
    <source>
        <dbReference type="Proteomes" id="UP001233999"/>
    </source>
</evidence>
<dbReference type="Proteomes" id="UP001233999">
    <property type="component" value="Unassembled WGS sequence"/>
</dbReference>
<accession>A0AAD8A929</accession>
<dbReference type="AlphaFoldDB" id="A0AAD8A929"/>
<evidence type="ECO:0000256" key="1">
    <source>
        <dbReference type="SAM" id="MobiDB-lite"/>
    </source>
</evidence>
<comment type="caution">
    <text evidence="2">The sequence shown here is derived from an EMBL/GenBank/DDBJ whole genome shotgun (WGS) entry which is preliminary data.</text>
</comment>
<dbReference type="EMBL" id="JASPKZ010002721">
    <property type="protein sequence ID" value="KAJ9594771.1"/>
    <property type="molecule type" value="Genomic_DNA"/>
</dbReference>
<sequence length="145" mass="15685">WRSGFVSACRDGGCDVLMLEFVVQFQLPLVQMCVDPGSYPASLDVQGVVGPCSVMLPSSSDSLASRRTRRANRLNGGGVVPSLRGPKTRANPSKEIASREGTACHSGPKLSLPHSRFFRFVFWRTRRANRLNGGGVVPSLRGPKT</sequence>
<feature type="non-terminal residue" evidence="2">
    <location>
        <position position="1"/>
    </location>
</feature>
<gene>
    <name evidence="2" type="ORF">L9F63_013931</name>
</gene>
<keyword evidence="3" id="KW-1185">Reference proteome</keyword>
<evidence type="ECO:0000313" key="2">
    <source>
        <dbReference type="EMBL" id="KAJ9594771.1"/>
    </source>
</evidence>
<name>A0AAD8A929_DIPPU</name>
<reference evidence="2" key="2">
    <citation type="submission" date="2023-05" db="EMBL/GenBank/DDBJ databases">
        <authorList>
            <person name="Fouks B."/>
        </authorList>
    </citation>
    <scope>NUCLEOTIDE SEQUENCE</scope>
    <source>
        <strain evidence="2">Stay&amp;Tobe</strain>
        <tissue evidence="2">Testes</tissue>
    </source>
</reference>
<organism evidence="2 3">
    <name type="scientific">Diploptera punctata</name>
    <name type="common">Pacific beetle cockroach</name>
    <dbReference type="NCBI Taxonomy" id="6984"/>
    <lineage>
        <taxon>Eukaryota</taxon>
        <taxon>Metazoa</taxon>
        <taxon>Ecdysozoa</taxon>
        <taxon>Arthropoda</taxon>
        <taxon>Hexapoda</taxon>
        <taxon>Insecta</taxon>
        <taxon>Pterygota</taxon>
        <taxon>Neoptera</taxon>
        <taxon>Polyneoptera</taxon>
        <taxon>Dictyoptera</taxon>
        <taxon>Blattodea</taxon>
        <taxon>Blaberoidea</taxon>
        <taxon>Blaberidae</taxon>
        <taxon>Diplopterinae</taxon>
        <taxon>Diploptera</taxon>
    </lineage>
</organism>
<reference evidence="2" key="1">
    <citation type="journal article" date="2023" name="IScience">
        <title>Live-bearing cockroach genome reveals convergent evolutionary mechanisms linked to viviparity in insects and beyond.</title>
        <authorList>
            <person name="Fouks B."/>
            <person name="Harrison M.C."/>
            <person name="Mikhailova A.A."/>
            <person name="Marchal E."/>
            <person name="English S."/>
            <person name="Carruthers M."/>
            <person name="Jennings E.C."/>
            <person name="Chiamaka E.L."/>
            <person name="Frigard R.A."/>
            <person name="Pippel M."/>
            <person name="Attardo G.M."/>
            <person name="Benoit J.B."/>
            <person name="Bornberg-Bauer E."/>
            <person name="Tobe S.S."/>
        </authorList>
    </citation>
    <scope>NUCLEOTIDE SEQUENCE</scope>
    <source>
        <strain evidence="2">Stay&amp;Tobe</strain>
    </source>
</reference>
<feature type="region of interest" description="Disordered" evidence="1">
    <location>
        <begin position="59"/>
        <end position="105"/>
    </location>
</feature>
<protein>
    <submittedName>
        <fullName evidence="2">Uncharacterized protein</fullName>
    </submittedName>
</protein>
<proteinExistence type="predicted"/>